<protein>
    <recommendedName>
        <fullName evidence="3">Transposase</fullName>
    </recommendedName>
</protein>
<dbReference type="AlphaFoldDB" id="A0A6I6EUC5"/>
<evidence type="ECO:0000313" key="2">
    <source>
        <dbReference type="Proteomes" id="UP000422764"/>
    </source>
</evidence>
<name>A0A6I6EUC5_9CLOT</name>
<reference evidence="1 2" key="1">
    <citation type="submission" date="2019-12" db="EMBL/GenBank/DDBJ databases">
        <title>Genome sequenceing of Clostridium bovifaecis.</title>
        <authorList>
            <person name="Yao Y."/>
        </authorList>
    </citation>
    <scope>NUCLEOTIDE SEQUENCE [LARGE SCALE GENOMIC DNA]</scope>
    <source>
        <strain evidence="1 2">BXX</strain>
    </source>
</reference>
<organism evidence="1 2">
    <name type="scientific">Clostridium bovifaecis</name>
    <dbReference type="NCBI Taxonomy" id="2184719"/>
    <lineage>
        <taxon>Bacteria</taxon>
        <taxon>Bacillati</taxon>
        <taxon>Bacillota</taxon>
        <taxon>Clostridia</taxon>
        <taxon>Eubacteriales</taxon>
        <taxon>Clostridiaceae</taxon>
        <taxon>Clostridium</taxon>
    </lineage>
</organism>
<keyword evidence="2" id="KW-1185">Reference proteome</keyword>
<accession>A0A6I6EUC5</accession>
<dbReference type="EMBL" id="CP046522">
    <property type="protein sequence ID" value="QGU94456.1"/>
    <property type="molecule type" value="Genomic_DNA"/>
</dbReference>
<proteinExistence type="predicted"/>
<sequence>MVHNLEKTLDNIEKRGIERGIEKRIEKGKVEVARNLIKMGMDLLMVIKATGLTEEEVNKVKQDMN</sequence>
<gene>
    <name evidence="1" type="ORF">GOM49_04480</name>
</gene>
<evidence type="ECO:0000313" key="1">
    <source>
        <dbReference type="EMBL" id="QGU94456.1"/>
    </source>
</evidence>
<evidence type="ECO:0008006" key="3">
    <source>
        <dbReference type="Google" id="ProtNLM"/>
    </source>
</evidence>
<dbReference type="Proteomes" id="UP000422764">
    <property type="component" value="Chromosome"/>
</dbReference>